<organism evidence="1 2">
    <name type="scientific">Ureibacillus galli</name>
    <dbReference type="NCBI Taxonomy" id="2762222"/>
    <lineage>
        <taxon>Bacteria</taxon>
        <taxon>Bacillati</taxon>
        <taxon>Bacillota</taxon>
        <taxon>Bacilli</taxon>
        <taxon>Bacillales</taxon>
        <taxon>Caryophanaceae</taxon>
        <taxon>Ureibacillus</taxon>
    </lineage>
</organism>
<proteinExistence type="predicted"/>
<name>A0ABR8X8P7_9BACL</name>
<dbReference type="Proteomes" id="UP000640930">
    <property type="component" value="Unassembled WGS sequence"/>
</dbReference>
<gene>
    <name evidence="1" type="ORF">H9636_02660</name>
</gene>
<comment type="caution">
    <text evidence="1">The sequence shown here is derived from an EMBL/GenBank/DDBJ whole genome shotgun (WGS) entry which is preliminary data.</text>
</comment>
<sequence>MFCVIQKIINKKPNPYGTPKEICVMETTFSLPGQEMKTLYGYTFSNERFERPILDAYKISIHHSYRENGKVKKKQWSICTMGYYDLLESWPGDFITQKELNEKLESMNISEEALWGMVYKKLDPIIEKIKSEFQQTEEYKVTQEHEKILKVHREAEKAFNDEYGYDEYRYCYDVFGNLRNAAYLKKLISTKKQKEDYKRQTEEEFKGSYERFYGGSSKNGSYSTNSHSSYNEEEKKMLHEIYRMASKKFHPDVSGDDGSKMKFLTKLKAQWGL</sequence>
<evidence type="ECO:0008006" key="3">
    <source>
        <dbReference type="Google" id="ProtNLM"/>
    </source>
</evidence>
<dbReference type="RefSeq" id="WP_191706103.1">
    <property type="nucleotide sequence ID" value="NZ_JACSQA010000002.1"/>
</dbReference>
<dbReference type="EMBL" id="JACSQA010000002">
    <property type="protein sequence ID" value="MBD8025552.1"/>
    <property type="molecule type" value="Genomic_DNA"/>
</dbReference>
<protein>
    <recommendedName>
        <fullName evidence="3">J domain-containing protein</fullName>
    </recommendedName>
</protein>
<reference evidence="1 2" key="1">
    <citation type="submission" date="2020-08" db="EMBL/GenBank/DDBJ databases">
        <title>A Genomic Blueprint of the Chicken Gut Microbiome.</title>
        <authorList>
            <person name="Gilroy R."/>
            <person name="Ravi A."/>
            <person name="Getino M."/>
            <person name="Pursley I."/>
            <person name="Horton D.L."/>
            <person name="Alikhan N.-F."/>
            <person name="Baker D."/>
            <person name="Gharbi K."/>
            <person name="Hall N."/>
            <person name="Watson M."/>
            <person name="Adriaenssens E.M."/>
            <person name="Foster-Nyarko E."/>
            <person name="Jarju S."/>
            <person name="Secka A."/>
            <person name="Antonio M."/>
            <person name="Oren A."/>
            <person name="Chaudhuri R."/>
            <person name="La Ragione R.M."/>
            <person name="Hildebrand F."/>
            <person name="Pallen M.J."/>
        </authorList>
    </citation>
    <scope>NUCLEOTIDE SEQUENCE [LARGE SCALE GENOMIC DNA]</scope>
    <source>
        <strain evidence="1 2">Re31</strain>
    </source>
</reference>
<evidence type="ECO:0000313" key="2">
    <source>
        <dbReference type="Proteomes" id="UP000640930"/>
    </source>
</evidence>
<evidence type="ECO:0000313" key="1">
    <source>
        <dbReference type="EMBL" id="MBD8025552.1"/>
    </source>
</evidence>
<accession>A0ABR8X8P7</accession>
<keyword evidence="2" id="KW-1185">Reference proteome</keyword>